<dbReference type="GO" id="GO:0000160">
    <property type="term" value="P:phosphorelay signal transduction system"/>
    <property type="evidence" value="ECO:0007669"/>
    <property type="project" value="InterPro"/>
</dbReference>
<organism evidence="3 4">
    <name type="scientific">Methanobacterium spitsbergense</name>
    <dbReference type="NCBI Taxonomy" id="2874285"/>
    <lineage>
        <taxon>Archaea</taxon>
        <taxon>Methanobacteriati</taxon>
        <taxon>Methanobacteriota</taxon>
        <taxon>Methanomada group</taxon>
        <taxon>Methanobacteria</taxon>
        <taxon>Methanobacteriales</taxon>
        <taxon>Methanobacteriaceae</taxon>
        <taxon>Methanobacterium</taxon>
    </lineage>
</organism>
<dbReference type="RefSeq" id="WP_223792304.1">
    <property type="nucleotide sequence ID" value="NZ_JAIOUQ010000014.1"/>
</dbReference>
<dbReference type="SUPFAM" id="SSF52172">
    <property type="entry name" value="CheY-like"/>
    <property type="match status" value="1"/>
</dbReference>
<protein>
    <submittedName>
        <fullName evidence="3">Response regulator</fullName>
    </submittedName>
</protein>
<sequence length="152" mass="17462">MADIKILLVEDDKIEALGIKHILESLDYEVSIIKSHEEAIDEFFNIIPDFILMDTVQNGDNTANKLSSMIKKLNIPIIYLNAPFEESKTQNIGNKEPQEYINNPCDPIELKCAIELAIYKNQVENELNESEGRFRSLVENVEDVFVRYDLIT</sequence>
<dbReference type="AlphaFoldDB" id="A0A8T5USN2"/>
<feature type="modified residue" description="4-aspartylphosphate" evidence="1">
    <location>
        <position position="54"/>
    </location>
</feature>
<evidence type="ECO:0000313" key="3">
    <source>
        <dbReference type="EMBL" id="MBZ2166768.1"/>
    </source>
</evidence>
<feature type="domain" description="Response regulatory" evidence="2">
    <location>
        <begin position="5"/>
        <end position="118"/>
    </location>
</feature>
<accession>A0A8T5USN2</accession>
<keyword evidence="4" id="KW-1185">Reference proteome</keyword>
<keyword evidence="1" id="KW-0597">Phosphoprotein</keyword>
<dbReference type="Pfam" id="PF00072">
    <property type="entry name" value="Response_reg"/>
    <property type="match status" value="1"/>
</dbReference>
<gene>
    <name evidence="3" type="ORF">K8N75_12045</name>
</gene>
<dbReference type="Gene3D" id="3.40.50.2300">
    <property type="match status" value="1"/>
</dbReference>
<reference evidence="4" key="1">
    <citation type="journal article" date="2022" name="Microbiol. Resour. Announc.">
        <title>Draft Genome Sequence of a Methanogenic Archaeon from West Spitsbergen Permafrost.</title>
        <authorList>
            <person name="Trubitsyn V."/>
            <person name="Rivkina E."/>
            <person name="Shcherbakova V."/>
        </authorList>
    </citation>
    <scope>NUCLEOTIDE SEQUENCE [LARGE SCALE GENOMIC DNA]</scope>
    <source>
        <strain evidence="4">VT</strain>
    </source>
</reference>
<dbReference type="PROSITE" id="PS50110">
    <property type="entry name" value="RESPONSE_REGULATORY"/>
    <property type="match status" value="1"/>
</dbReference>
<name>A0A8T5USN2_9EURY</name>
<evidence type="ECO:0000313" key="4">
    <source>
        <dbReference type="Proteomes" id="UP000825933"/>
    </source>
</evidence>
<evidence type="ECO:0000259" key="2">
    <source>
        <dbReference type="PROSITE" id="PS50110"/>
    </source>
</evidence>
<proteinExistence type="predicted"/>
<dbReference type="Proteomes" id="UP000825933">
    <property type="component" value="Unassembled WGS sequence"/>
</dbReference>
<dbReference type="InterPro" id="IPR001789">
    <property type="entry name" value="Sig_transdc_resp-reg_receiver"/>
</dbReference>
<dbReference type="SMART" id="SM00448">
    <property type="entry name" value="REC"/>
    <property type="match status" value="1"/>
</dbReference>
<dbReference type="InterPro" id="IPR011006">
    <property type="entry name" value="CheY-like_superfamily"/>
</dbReference>
<comment type="caution">
    <text evidence="3">The sequence shown here is derived from an EMBL/GenBank/DDBJ whole genome shotgun (WGS) entry which is preliminary data.</text>
</comment>
<dbReference type="EMBL" id="JAIOUQ010000014">
    <property type="protein sequence ID" value="MBZ2166768.1"/>
    <property type="molecule type" value="Genomic_DNA"/>
</dbReference>
<evidence type="ECO:0000256" key="1">
    <source>
        <dbReference type="PROSITE-ProRule" id="PRU00169"/>
    </source>
</evidence>